<protein>
    <submittedName>
        <fullName evidence="1">Uncharacterized protein</fullName>
    </submittedName>
</protein>
<evidence type="ECO:0000313" key="2">
    <source>
        <dbReference type="Proteomes" id="UP000250603"/>
    </source>
</evidence>
<organism evidence="1 2">
    <name type="scientific">Enterobacter kobei</name>
    <dbReference type="NCBI Taxonomy" id="208224"/>
    <lineage>
        <taxon>Bacteria</taxon>
        <taxon>Pseudomonadati</taxon>
        <taxon>Pseudomonadota</taxon>
        <taxon>Gammaproteobacteria</taxon>
        <taxon>Enterobacterales</taxon>
        <taxon>Enterobacteriaceae</taxon>
        <taxon>Enterobacter</taxon>
        <taxon>Enterobacter cloacae complex</taxon>
    </lineage>
</organism>
<evidence type="ECO:0000313" key="1">
    <source>
        <dbReference type="EMBL" id="RAY29237.1"/>
    </source>
</evidence>
<keyword evidence="2" id="KW-1185">Reference proteome</keyword>
<reference evidence="1 2" key="1">
    <citation type="submission" date="2018-06" db="EMBL/GenBank/DDBJ databases">
        <title>ACT-28, a chromosomally-encoded AmpC with carbapenemase activity from Enterobacter kobei.</title>
        <authorList>
            <person name="Jousset A.B."/>
            <person name="Oueslati S."/>
            <person name="Bernabeu S."/>
            <person name="Takissian J."/>
            <person name="Creton E."/>
            <person name="Vogel A."/>
            <person name="Cotellon G."/>
            <person name="Bonnin R.A."/>
            <person name="Dortet L."/>
            <person name="Naas T."/>
        </authorList>
    </citation>
    <scope>NUCLEOTIDE SEQUENCE [LARGE SCALE GENOMIC DNA]</scope>
    <source>
        <strain evidence="1 2">149H6</strain>
    </source>
</reference>
<proteinExistence type="predicted"/>
<comment type="caution">
    <text evidence="1">The sequence shown here is derived from an EMBL/GenBank/DDBJ whole genome shotgun (WGS) entry which is preliminary data.</text>
</comment>
<name>A0ABX9F5U9_9ENTR</name>
<dbReference type="EMBL" id="QMCK01000010">
    <property type="protein sequence ID" value="RAY29237.1"/>
    <property type="molecule type" value="Genomic_DNA"/>
</dbReference>
<sequence>MPGDWPDVDSASCCILCFHHTDCKTSTDCRKKCHADTVLADLYGKQKVFLHLYCTGGFPG</sequence>
<accession>A0ABX9F5U9</accession>
<gene>
    <name evidence="1" type="ORF">DP181_03915</name>
</gene>
<dbReference type="Proteomes" id="UP000250603">
    <property type="component" value="Unassembled WGS sequence"/>
</dbReference>